<accession>A0AAV1H7P2</accession>
<gene>
    <name evidence="1" type="ORF">XNOV1_A012786</name>
</gene>
<dbReference type="AlphaFoldDB" id="A0AAV1H7P2"/>
<sequence>MAKAKQKHQQNMTNAGQIVDSLQHELQNLSQAPFGQTSRDQFVIMSLKTEHKTIYQKMREEMVVLQHYATQKEQMLMTELEKLKNQLNVQKNFRTELQATNDENLGQLRAMILEEKNLKDINQLTGSSLRSTSLKS</sequence>
<organism evidence="1 2">
    <name type="scientific">Xyrichtys novacula</name>
    <name type="common">Pearly razorfish</name>
    <name type="synonym">Hemipteronotus novacula</name>
    <dbReference type="NCBI Taxonomy" id="13765"/>
    <lineage>
        <taxon>Eukaryota</taxon>
        <taxon>Metazoa</taxon>
        <taxon>Chordata</taxon>
        <taxon>Craniata</taxon>
        <taxon>Vertebrata</taxon>
        <taxon>Euteleostomi</taxon>
        <taxon>Actinopterygii</taxon>
        <taxon>Neopterygii</taxon>
        <taxon>Teleostei</taxon>
        <taxon>Neoteleostei</taxon>
        <taxon>Acanthomorphata</taxon>
        <taxon>Eupercaria</taxon>
        <taxon>Labriformes</taxon>
        <taxon>Labridae</taxon>
        <taxon>Xyrichtys</taxon>
    </lineage>
</organism>
<reference evidence="1" key="1">
    <citation type="submission" date="2023-08" db="EMBL/GenBank/DDBJ databases">
        <authorList>
            <person name="Alioto T."/>
            <person name="Alioto T."/>
            <person name="Gomez Garrido J."/>
        </authorList>
    </citation>
    <scope>NUCLEOTIDE SEQUENCE</scope>
</reference>
<proteinExistence type="predicted"/>
<dbReference type="EMBL" id="OY660883">
    <property type="protein sequence ID" value="CAJ1081813.1"/>
    <property type="molecule type" value="Genomic_DNA"/>
</dbReference>
<name>A0AAV1H7P2_XYRNO</name>
<keyword evidence="2" id="KW-1185">Reference proteome</keyword>
<evidence type="ECO:0000313" key="2">
    <source>
        <dbReference type="Proteomes" id="UP001178508"/>
    </source>
</evidence>
<evidence type="ECO:0000313" key="1">
    <source>
        <dbReference type="EMBL" id="CAJ1081813.1"/>
    </source>
</evidence>
<protein>
    <submittedName>
        <fullName evidence="1">Uncharacterized protein</fullName>
    </submittedName>
</protein>
<dbReference type="Proteomes" id="UP001178508">
    <property type="component" value="Chromosome 20"/>
</dbReference>